<evidence type="ECO:0000259" key="5">
    <source>
        <dbReference type="Pfam" id="PF08531"/>
    </source>
</evidence>
<dbReference type="SUPFAM" id="SSF48208">
    <property type="entry name" value="Six-hairpin glycosidases"/>
    <property type="match status" value="1"/>
</dbReference>
<dbReference type="Gene3D" id="2.60.420.10">
    <property type="entry name" value="Maltose phosphorylase, domain 3"/>
    <property type="match status" value="1"/>
</dbReference>
<dbReference type="GO" id="GO:0030596">
    <property type="term" value="F:alpha-L-rhamnosidase activity"/>
    <property type="evidence" value="ECO:0007669"/>
    <property type="project" value="UniProtKB-EC"/>
</dbReference>
<evidence type="ECO:0000313" key="8">
    <source>
        <dbReference type="EMBL" id="KMT66893.1"/>
    </source>
</evidence>
<feature type="domain" description="Alpha-L-rhamnosidase concanavalin-like" evidence="4">
    <location>
        <begin position="374"/>
        <end position="469"/>
    </location>
</feature>
<reference evidence="8 9" key="1">
    <citation type="submission" date="2015-04" db="EMBL/GenBank/DDBJ databases">
        <title>Draft Genome Sequence of the Novel Agar-Digesting Marine Bacterium Q1.</title>
        <authorList>
            <person name="Li Y."/>
            <person name="Li D."/>
            <person name="Chen G."/>
            <person name="Du Z."/>
        </authorList>
    </citation>
    <scope>NUCLEOTIDE SEQUENCE [LARGE SCALE GENOMIC DNA]</scope>
    <source>
        <strain evidence="8 9">Q1</strain>
    </source>
</reference>
<dbReference type="PANTHER" id="PTHR33307">
    <property type="entry name" value="ALPHA-RHAMNOSIDASE (EUROFUNG)"/>
    <property type="match status" value="1"/>
</dbReference>
<accession>A0A0J8H1J0</accession>
<dbReference type="Gene3D" id="2.60.120.260">
    <property type="entry name" value="Galactose-binding domain-like"/>
    <property type="match status" value="2"/>
</dbReference>
<proteinExistence type="predicted"/>
<dbReference type="InterPro" id="IPR013737">
    <property type="entry name" value="Bac_rhamnosid_N"/>
</dbReference>
<dbReference type="InterPro" id="IPR012341">
    <property type="entry name" value="6hp_glycosidase-like_sf"/>
</dbReference>
<dbReference type="InterPro" id="IPR035398">
    <property type="entry name" value="Bac_rhamnosid_C"/>
</dbReference>
<evidence type="ECO:0000259" key="7">
    <source>
        <dbReference type="Pfam" id="PF17390"/>
    </source>
</evidence>
<dbReference type="InterPro" id="IPR008902">
    <property type="entry name" value="Rhamnosid_concanavalin"/>
</dbReference>
<evidence type="ECO:0000313" key="9">
    <source>
        <dbReference type="Proteomes" id="UP000037600"/>
    </source>
</evidence>
<sequence>MLSLFNFFKLKKKFGITFLVSCLLGACSSSSGQLDNEVAPVELKVGEGQNNLIGYYESAPRFSWKVDKQASSKFQSAYQIQVSSNFDETAEFTADLWDSGKVTSATNAWVRYQGKELVSRQKVYWRVKTWDESDKNSNWSEVNHFELGLLNQAQWQGKWINHPDTSLDNNPSQAVIATPQYLRKEFKSDKSVQQARLYITAKGLFKAYINGAMIAPEDAMTPGWTPYSKRIETLTYDVTDLVNSGQNVLAANLAGGWYSGRVYKFTEREHKLTPQLLAQLEISYADGTTKRIVTDETWLSTQQGPIRFASIYDGEKYDQNYEIPNWHTTNFNASNWTRVDTAKLDQKLKLTPKRHKPIRNIQALKPVSIVKHTGDTVIFDFGQNMVGVPKINLPAVAGKQIKIRFAEALHKGEFYTDNYRSAVSTNYYLPSTTGVIEYQPTFTYHGYRYIEISGFDPAAQPRTDWAQALVQHTDFKVSNNFKSSAPKLNQLASNVKWGLKSNFYDIPLDCPQRDERLGWTGDAQVFASSSMHVADVYAFWAAWLESVRDDQMTSGGIPLYVPFVDWINWPSSGWGDAATIIPWELYMLTGDSAILADNYEMMQGWVKYHQSQSKDYVSSMKTFGDWLQPYPDETAKNPNRGDTDFNLISTAYFARSVELTLKTAKVLAKEQDIEALEALYQNVKKAFRNNFFNADLSVKSGHATQTSYLLALAFDLFDAKDKKNAQTRLLGLIKDADNHLRTGFLGTPLLADVLQEAGRSDLVYELLFKESYPSWFYSINNGATTTWERWNSYSLEDGFNPQGMNSLNHYAYGSIAEWFYQGILGIKPLTPGFSSVLIEPQIGTKLTTASGFYDTPQGQIYVSWETKGKFLKLVVKIPKNTQAQLVLPKHEASSLTLMDTAHTKFELDNLQAGEYKFSMKLTSTAK</sequence>
<feature type="domain" description="Bacterial alpha-L-rhamnosidase N-terminal" evidence="5">
    <location>
        <begin position="190"/>
        <end position="361"/>
    </location>
</feature>
<dbReference type="STRING" id="1513271.XM47_01985"/>
<dbReference type="InterPro" id="IPR013783">
    <property type="entry name" value="Ig-like_fold"/>
</dbReference>
<dbReference type="Gene3D" id="1.50.10.10">
    <property type="match status" value="1"/>
</dbReference>
<dbReference type="InterPro" id="IPR016007">
    <property type="entry name" value="Alpha_rhamnosid"/>
</dbReference>
<dbReference type="Pfam" id="PF05592">
    <property type="entry name" value="Bac_rhamnosid"/>
    <property type="match status" value="1"/>
</dbReference>
<name>A0A0J8H1J0_9ALTE</name>
<dbReference type="Pfam" id="PF17389">
    <property type="entry name" value="Bac_rhamnosid6H"/>
    <property type="match status" value="1"/>
</dbReference>
<dbReference type="InterPro" id="IPR035396">
    <property type="entry name" value="Bac_rhamnosid6H"/>
</dbReference>
<dbReference type="RefSeq" id="WP_048688813.1">
    <property type="nucleotide sequence ID" value="NZ_KQ130482.1"/>
</dbReference>
<evidence type="ECO:0000256" key="3">
    <source>
        <dbReference type="ARBA" id="ARBA00022801"/>
    </source>
</evidence>
<dbReference type="Pfam" id="PF08531">
    <property type="entry name" value="Bac_rhamnosid_N"/>
    <property type="match status" value="1"/>
</dbReference>
<dbReference type="Pfam" id="PF17390">
    <property type="entry name" value="Bac_rhamnosid_C"/>
    <property type="match status" value="1"/>
</dbReference>
<dbReference type="GO" id="GO:0005975">
    <property type="term" value="P:carbohydrate metabolic process"/>
    <property type="evidence" value="ECO:0007669"/>
    <property type="project" value="InterPro"/>
</dbReference>
<feature type="domain" description="Alpha-L-rhamnosidase C-terminal" evidence="7">
    <location>
        <begin position="825"/>
        <end position="894"/>
    </location>
</feature>
<dbReference type="Pfam" id="PF25788">
    <property type="entry name" value="Ig_Rha78A_N"/>
    <property type="match status" value="1"/>
</dbReference>
<evidence type="ECO:0000256" key="2">
    <source>
        <dbReference type="ARBA" id="ARBA00012652"/>
    </source>
</evidence>
<dbReference type="EC" id="3.2.1.40" evidence="2"/>
<dbReference type="EMBL" id="LAZL01000002">
    <property type="protein sequence ID" value="KMT66893.1"/>
    <property type="molecule type" value="Genomic_DNA"/>
</dbReference>
<dbReference type="OrthoDB" id="9761045at2"/>
<dbReference type="InterPro" id="IPR008928">
    <property type="entry name" value="6-hairpin_glycosidase_sf"/>
</dbReference>
<evidence type="ECO:0000256" key="1">
    <source>
        <dbReference type="ARBA" id="ARBA00001445"/>
    </source>
</evidence>
<dbReference type="Proteomes" id="UP000037600">
    <property type="component" value="Unassembled WGS sequence"/>
</dbReference>
<evidence type="ECO:0000259" key="4">
    <source>
        <dbReference type="Pfam" id="PF05592"/>
    </source>
</evidence>
<keyword evidence="9" id="KW-1185">Reference proteome</keyword>
<dbReference type="PIRSF" id="PIRSF010631">
    <property type="entry name" value="A-rhamnsds"/>
    <property type="match status" value="1"/>
</dbReference>
<gene>
    <name evidence="8" type="ORF">XM47_01985</name>
</gene>
<evidence type="ECO:0000259" key="6">
    <source>
        <dbReference type="Pfam" id="PF17389"/>
    </source>
</evidence>
<comment type="caution">
    <text evidence="8">The sequence shown here is derived from an EMBL/GenBank/DDBJ whole genome shotgun (WGS) entry which is preliminary data.</text>
</comment>
<dbReference type="AlphaFoldDB" id="A0A0J8H1J0"/>
<dbReference type="Gene3D" id="2.60.40.10">
    <property type="entry name" value="Immunoglobulins"/>
    <property type="match status" value="1"/>
</dbReference>
<dbReference type="PANTHER" id="PTHR33307:SF6">
    <property type="entry name" value="ALPHA-RHAMNOSIDASE (EUROFUNG)-RELATED"/>
    <property type="match status" value="1"/>
</dbReference>
<feature type="domain" description="Alpha-L-rhamnosidase six-hairpin glycosidase" evidence="6">
    <location>
        <begin position="480"/>
        <end position="822"/>
    </location>
</feature>
<protein>
    <recommendedName>
        <fullName evidence="2">alpha-L-rhamnosidase</fullName>
        <ecNumber evidence="2">3.2.1.40</ecNumber>
    </recommendedName>
</protein>
<organism evidence="8 9">
    <name type="scientific">Catenovulum maritimum</name>
    <dbReference type="NCBI Taxonomy" id="1513271"/>
    <lineage>
        <taxon>Bacteria</taxon>
        <taxon>Pseudomonadati</taxon>
        <taxon>Pseudomonadota</taxon>
        <taxon>Gammaproteobacteria</taxon>
        <taxon>Alteromonadales</taxon>
        <taxon>Alteromonadaceae</taxon>
        <taxon>Catenovulum</taxon>
    </lineage>
</organism>
<keyword evidence="3" id="KW-0378">Hydrolase</keyword>
<dbReference type="PATRIC" id="fig|1513271.3.peg.420"/>
<comment type="catalytic activity">
    <reaction evidence="1">
        <text>Hydrolysis of terminal non-reducing alpha-L-rhamnose residues in alpha-L-rhamnosides.</text>
        <dbReference type="EC" id="3.2.1.40"/>
    </reaction>
</comment>